<evidence type="ECO:0000313" key="2">
    <source>
        <dbReference type="Proteomes" id="UP000005090"/>
    </source>
</evidence>
<dbReference type="AlphaFoldDB" id="H8GJG0"/>
<dbReference type="EMBL" id="CM001475">
    <property type="protein sequence ID" value="EIC30320.1"/>
    <property type="molecule type" value="Genomic_DNA"/>
</dbReference>
<proteinExistence type="predicted"/>
<keyword evidence="2" id="KW-1185">Reference proteome</keyword>
<organism evidence="1 2">
    <name type="scientific">Methylomicrobium album BG8</name>
    <dbReference type="NCBI Taxonomy" id="686340"/>
    <lineage>
        <taxon>Bacteria</taxon>
        <taxon>Pseudomonadati</taxon>
        <taxon>Pseudomonadota</taxon>
        <taxon>Gammaproteobacteria</taxon>
        <taxon>Methylococcales</taxon>
        <taxon>Methylococcaceae</taxon>
        <taxon>Methylomicrobium</taxon>
    </lineage>
</organism>
<reference evidence="1 2" key="1">
    <citation type="journal article" date="2013" name="Genome Announc.">
        <title>Genome Sequence of the Obligate Gammaproteobacterial Methanotroph Methylomicrobium album Strain BG8.</title>
        <authorList>
            <person name="Kits K.D."/>
            <person name="Kalyuzhnaya M.G."/>
            <person name="Klotz M.G."/>
            <person name="Jetten M.S."/>
            <person name="Op den Camp H.J."/>
            <person name="Vuilleumier S."/>
            <person name="Bringel F."/>
            <person name="Dispirito A.A."/>
            <person name="Murrell J.C."/>
            <person name="Bruce D."/>
            <person name="Cheng J.F."/>
            <person name="Copeland A."/>
            <person name="Goodwin L."/>
            <person name="Hauser L."/>
            <person name="Lajus A."/>
            <person name="Land M.L."/>
            <person name="Lapidus A."/>
            <person name="Lucas S."/>
            <person name="Medigue C."/>
            <person name="Pitluck S."/>
            <person name="Woyke T."/>
            <person name="Zeytun A."/>
            <person name="Stein L.Y."/>
        </authorList>
    </citation>
    <scope>NUCLEOTIDE SEQUENCE [LARGE SCALE GENOMIC DNA]</scope>
    <source>
        <strain evidence="1 2">BG8</strain>
    </source>
</reference>
<dbReference type="Proteomes" id="UP000005090">
    <property type="component" value="Chromosome"/>
</dbReference>
<dbReference type="HOGENOM" id="CLU_2683584_0_0_6"/>
<protein>
    <submittedName>
        <fullName evidence="1">Uncharacterized protein</fullName>
    </submittedName>
</protein>
<evidence type="ECO:0000313" key="1">
    <source>
        <dbReference type="EMBL" id="EIC30320.1"/>
    </source>
</evidence>
<gene>
    <name evidence="1" type="ORF">Metal_2606</name>
</gene>
<sequence length="74" mass="8399">MNFASALRLSAELGCEDVKMKRTINQWTNCNPAEMVKMSEAAIMYALQDARADIMMLPNAELTGPQQREENYEN</sequence>
<name>H8GJG0_METAL</name>
<accession>H8GJG0</accession>
<dbReference type="RefSeq" id="WP_005372884.1">
    <property type="nucleotide sequence ID" value="NZ_CM001475.1"/>
</dbReference>